<sequence length="199" mass="23327">MKNIIHTFIVNYIKFWSADISIKTLFKPNANIENDGANIPDEDVHFAPALKHHQTESLMELYREHEKRVSLFDMLKKKEERGGEEKRERKKIQMLVVVASLAATNWGRTQLHKRCRLHKFQHYSSSPIHWINFVIGRLVMVRNHLQMILNNDMWDDEKGDVNDKTSKHKLRALKQKKRQLNNHVCAAKQPCIGIVIGND</sequence>
<dbReference type="EMBL" id="ASPP01013807">
    <property type="protein sequence ID" value="ETO19303.1"/>
    <property type="molecule type" value="Genomic_DNA"/>
</dbReference>
<comment type="caution">
    <text evidence="1">The sequence shown here is derived from an EMBL/GenBank/DDBJ whole genome shotgun (WGS) entry which is preliminary data.</text>
</comment>
<feature type="non-terminal residue" evidence="1">
    <location>
        <position position="199"/>
    </location>
</feature>
<dbReference type="AlphaFoldDB" id="X6N082"/>
<organism evidence="1 2">
    <name type="scientific">Reticulomyxa filosa</name>
    <dbReference type="NCBI Taxonomy" id="46433"/>
    <lineage>
        <taxon>Eukaryota</taxon>
        <taxon>Sar</taxon>
        <taxon>Rhizaria</taxon>
        <taxon>Retaria</taxon>
        <taxon>Foraminifera</taxon>
        <taxon>Monothalamids</taxon>
        <taxon>Reticulomyxidae</taxon>
        <taxon>Reticulomyxa</taxon>
    </lineage>
</organism>
<dbReference type="Proteomes" id="UP000023152">
    <property type="component" value="Unassembled WGS sequence"/>
</dbReference>
<keyword evidence="2" id="KW-1185">Reference proteome</keyword>
<gene>
    <name evidence="1" type="ORF">RFI_17927</name>
</gene>
<evidence type="ECO:0000313" key="1">
    <source>
        <dbReference type="EMBL" id="ETO19303.1"/>
    </source>
</evidence>
<accession>X6N082</accession>
<proteinExistence type="predicted"/>
<evidence type="ECO:0000313" key="2">
    <source>
        <dbReference type="Proteomes" id="UP000023152"/>
    </source>
</evidence>
<name>X6N082_RETFI</name>
<reference evidence="1 2" key="1">
    <citation type="journal article" date="2013" name="Curr. Biol.">
        <title>The Genome of the Foraminiferan Reticulomyxa filosa.</title>
        <authorList>
            <person name="Glockner G."/>
            <person name="Hulsmann N."/>
            <person name="Schleicher M."/>
            <person name="Noegel A.A."/>
            <person name="Eichinger L."/>
            <person name="Gallinger C."/>
            <person name="Pawlowski J."/>
            <person name="Sierra R."/>
            <person name="Euteneuer U."/>
            <person name="Pillet L."/>
            <person name="Moustafa A."/>
            <person name="Platzer M."/>
            <person name="Groth M."/>
            <person name="Szafranski K."/>
            <person name="Schliwa M."/>
        </authorList>
    </citation>
    <scope>NUCLEOTIDE SEQUENCE [LARGE SCALE GENOMIC DNA]</scope>
</reference>
<protein>
    <submittedName>
        <fullName evidence="1">Uncharacterized protein</fullName>
    </submittedName>
</protein>